<dbReference type="CDD" id="cd06607">
    <property type="entry name" value="STKc_TAO"/>
    <property type="match status" value="1"/>
</dbReference>
<dbReference type="FunFam" id="1.10.510.10:FF:000030">
    <property type="entry name" value="Serine/threonine-protein kinase TAO2, putative"/>
    <property type="match status" value="1"/>
</dbReference>
<keyword evidence="15" id="KW-1185">Reference proteome</keyword>
<dbReference type="SUPFAM" id="SSF56112">
    <property type="entry name" value="Protein kinase-like (PK-like)"/>
    <property type="match status" value="1"/>
</dbReference>
<dbReference type="InterPro" id="IPR051234">
    <property type="entry name" value="TAO_STE20_kinase"/>
</dbReference>
<evidence type="ECO:0000259" key="13">
    <source>
        <dbReference type="PROSITE" id="PS50011"/>
    </source>
</evidence>
<keyword evidence="3" id="KW-0723">Serine/threonine-protein kinase</keyword>
<dbReference type="PANTHER" id="PTHR47167">
    <property type="entry name" value="SERINE/THREONINE-PROTEIN KINASE TAO1-LIKE PROTEIN"/>
    <property type="match status" value="1"/>
</dbReference>
<accession>A0A2G8KMU9</accession>
<evidence type="ECO:0000256" key="2">
    <source>
        <dbReference type="ARBA" id="ARBA00012513"/>
    </source>
</evidence>
<comment type="catalytic activity">
    <reaction evidence="10">
        <text>L-seryl-[protein] + ATP = O-phospho-L-seryl-[protein] + ADP + H(+)</text>
        <dbReference type="Rhea" id="RHEA:17989"/>
        <dbReference type="Rhea" id="RHEA-COMP:9863"/>
        <dbReference type="Rhea" id="RHEA-COMP:11604"/>
        <dbReference type="ChEBI" id="CHEBI:15378"/>
        <dbReference type="ChEBI" id="CHEBI:29999"/>
        <dbReference type="ChEBI" id="CHEBI:30616"/>
        <dbReference type="ChEBI" id="CHEBI:83421"/>
        <dbReference type="ChEBI" id="CHEBI:456216"/>
        <dbReference type="EC" id="2.7.11.1"/>
    </reaction>
</comment>
<evidence type="ECO:0000313" key="15">
    <source>
        <dbReference type="Proteomes" id="UP000230750"/>
    </source>
</evidence>
<feature type="domain" description="Protein kinase" evidence="13">
    <location>
        <begin position="28"/>
        <end position="281"/>
    </location>
</feature>
<comment type="similarity">
    <text evidence="1">Belongs to the protein kinase superfamily. STE Ser/Thr protein kinase family. STE20 subfamily.</text>
</comment>
<feature type="compositionally biased region" description="Basic and acidic residues" evidence="12">
    <location>
        <begin position="375"/>
        <end position="387"/>
    </location>
</feature>
<protein>
    <recommendedName>
        <fullName evidence="2">non-specific serine/threonine protein kinase</fullName>
        <ecNumber evidence="2">2.7.11.1</ecNumber>
    </recommendedName>
</protein>
<keyword evidence="6 14" id="KW-0418">Kinase</keyword>
<dbReference type="FunFam" id="3.30.200.20:FF:000029">
    <property type="entry name" value="Serine/threonine-protein kinase TAO2, putative"/>
    <property type="match status" value="1"/>
</dbReference>
<keyword evidence="8" id="KW-0175">Coiled coil</keyword>
<dbReference type="PANTHER" id="PTHR47167:SF4">
    <property type="entry name" value="SERINE_THREONINE-PROTEIN KINASE TAO"/>
    <property type="match status" value="1"/>
</dbReference>
<dbReference type="OrthoDB" id="10016527at2759"/>
<dbReference type="GO" id="GO:0005524">
    <property type="term" value="F:ATP binding"/>
    <property type="evidence" value="ECO:0007669"/>
    <property type="project" value="UniProtKB-UniRule"/>
</dbReference>
<evidence type="ECO:0000256" key="11">
    <source>
        <dbReference type="PROSITE-ProRule" id="PRU10141"/>
    </source>
</evidence>
<dbReference type="InterPro" id="IPR000719">
    <property type="entry name" value="Prot_kinase_dom"/>
</dbReference>
<evidence type="ECO:0000256" key="8">
    <source>
        <dbReference type="ARBA" id="ARBA00023054"/>
    </source>
</evidence>
<evidence type="ECO:0000256" key="10">
    <source>
        <dbReference type="ARBA" id="ARBA00048679"/>
    </source>
</evidence>
<dbReference type="InterPro" id="IPR017441">
    <property type="entry name" value="Protein_kinase_ATP_BS"/>
</dbReference>
<dbReference type="PROSITE" id="PS00107">
    <property type="entry name" value="PROTEIN_KINASE_ATP"/>
    <property type="match status" value="1"/>
</dbReference>
<dbReference type="InterPro" id="IPR011009">
    <property type="entry name" value="Kinase-like_dom_sf"/>
</dbReference>
<dbReference type="STRING" id="307972.A0A2G8KMU9"/>
<evidence type="ECO:0000256" key="9">
    <source>
        <dbReference type="ARBA" id="ARBA00047899"/>
    </source>
</evidence>
<organism evidence="14 15">
    <name type="scientific">Stichopus japonicus</name>
    <name type="common">Sea cucumber</name>
    <dbReference type="NCBI Taxonomy" id="307972"/>
    <lineage>
        <taxon>Eukaryota</taxon>
        <taxon>Metazoa</taxon>
        <taxon>Echinodermata</taxon>
        <taxon>Eleutherozoa</taxon>
        <taxon>Echinozoa</taxon>
        <taxon>Holothuroidea</taxon>
        <taxon>Aspidochirotacea</taxon>
        <taxon>Aspidochirotida</taxon>
        <taxon>Stichopodidae</taxon>
        <taxon>Apostichopus</taxon>
    </lineage>
</organism>
<evidence type="ECO:0000313" key="14">
    <source>
        <dbReference type="EMBL" id="PIK49280.1"/>
    </source>
</evidence>
<evidence type="ECO:0000256" key="4">
    <source>
        <dbReference type="ARBA" id="ARBA00022679"/>
    </source>
</evidence>
<evidence type="ECO:0000256" key="1">
    <source>
        <dbReference type="ARBA" id="ARBA00008874"/>
    </source>
</evidence>
<comment type="catalytic activity">
    <reaction evidence="9">
        <text>L-threonyl-[protein] + ATP = O-phospho-L-threonyl-[protein] + ADP + H(+)</text>
        <dbReference type="Rhea" id="RHEA:46608"/>
        <dbReference type="Rhea" id="RHEA-COMP:11060"/>
        <dbReference type="Rhea" id="RHEA-COMP:11605"/>
        <dbReference type="ChEBI" id="CHEBI:15378"/>
        <dbReference type="ChEBI" id="CHEBI:30013"/>
        <dbReference type="ChEBI" id="CHEBI:30616"/>
        <dbReference type="ChEBI" id="CHEBI:61977"/>
        <dbReference type="ChEBI" id="CHEBI:456216"/>
        <dbReference type="EC" id="2.7.11.1"/>
    </reaction>
</comment>
<evidence type="ECO:0000256" key="3">
    <source>
        <dbReference type="ARBA" id="ARBA00022527"/>
    </source>
</evidence>
<evidence type="ECO:0000256" key="6">
    <source>
        <dbReference type="ARBA" id="ARBA00022777"/>
    </source>
</evidence>
<evidence type="ECO:0000256" key="7">
    <source>
        <dbReference type="ARBA" id="ARBA00022840"/>
    </source>
</evidence>
<feature type="region of interest" description="Disordered" evidence="12">
    <location>
        <begin position="317"/>
        <end position="387"/>
    </location>
</feature>
<dbReference type="PROSITE" id="PS50011">
    <property type="entry name" value="PROTEIN_KINASE_DOM"/>
    <property type="match status" value="1"/>
</dbReference>
<feature type="binding site" evidence="11">
    <location>
        <position position="58"/>
    </location>
    <ligand>
        <name>ATP</name>
        <dbReference type="ChEBI" id="CHEBI:30616"/>
    </ligand>
</feature>
<keyword evidence="7 11" id="KW-0067">ATP-binding</keyword>
<dbReference type="Gene3D" id="3.30.200.20">
    <property type="entry name" value="Phosphorylase Kinase, domain 1"/>
    <property type="match status" value="1"/>
</dbReference>
<evidence type="ECO:0000256" key="5">
    <source>
        <dbReference type="ARBA" id="ARBA00022741"/>
    </source>
</evidence>
<dbReference type="AlphaFoldDB" id="A0A2G8KMU9"/>
<feature type="compositionally biased region" description="Polar residues" evidence="12">
    <location>
        <begin position="333"/>
        <end position="359"/>
    </location>
</feature>
<evidence type="ECO:0000256" key="12">
    <source>
        <dbReference type="SAM" id="MobiDB-lite"/>
    </source>
</evidence>
<comment type="caution">
    <text evidence="14">The sequence shown here is derived from an EMBL/GenBank/DDBJ whole genome shotgun (WGS) entry which is preliminary data.</text>
</comment>
<dbReference type="SMART" id="SM00220">
    <property type="entry name" value="S_TKc"/>
    <property type="match status" value="1"/>
</dbReference>
<dbReference type="Gene3D" id="1.10.510.10">
    <property type="entry name" value="Transferase(Phosphotransferase) domain 1"/>
    <property type="match status" value="1"/>
</dbReference>
<dbReference type="Proteomes" id="UP000230750">
    <property type="component" value="Unassembled WGS sequence"/>
</dbReference>
<gene>
    <name evidence="14" type="ORF">BSL78_13845</name>
</gene>
<sequence length="387" mass="43104">MPLPTRVSQIKDQDVASLFTDEDPEKLFSELQEIGHGSFGAVYFARNVKTSEGVAIKKMSYNGKSSSDKWQDIIKEVKFLRQVKHKNCIQYKGCYLREQTAWLAMEYCIGSASDIVEVLKKPLQEDEIAAVCDDALQGLEYLHNNDRIHRDIKAGNILLEDNGTVKLGDFGSASLVSPANSFVGTPYWMAPEVILAMDEGQYDGKVDIWSLGITCVELAERKPPLFNMNAMSALYHIAQNDPPSLTTTDWSDEFLSFVNVCLAKEATDRPSATELLQHPFLTRDRSNNCIKELIERTKKVAKDQDNMSFRRVRKILIDPHEDSQSNENSDDSVFQNNETNSVESRTSIDTSSNMGSINSLPDGAGGASVSNGTGRDSRHVSSLDVKF</sequence>
<keyword evidence="5 11" id="KW-0547">Nucleotide-binding</keyword>
<dbReference type="EC" id="2.7.11.1" evidence="2"/>
<keyword evidence="4" id="KW-0808">Transferase</keyword>
<name>A0A2G8KMU9_STIJA</name>
<dbReference type="GO" id="GO:0005737">
    <property type="term" value="C:cytoplasm"/>
    <property type="evidence" value="ECO:0007669"/>
    <property type="project" value="TreeGrafter"/>
</dbReference>
<dbReference type="EMBL" id="MRZV01000473">
    <property type="protein sequence ID" value="PIK49280.1"/>
    <property type="molecule type" value="Genomic_DNA"/>
</dbReference>
<dbReference type="Pfam" id="PF00069">
    <property type="entry name" value="Pkinase"/>
    <property type="match status" value="1"/>
</dbReference>
<proteinExistence type="inferred from homology"/>
<reference evidence="14 15" key="1">
    <citation type="journal article" date="2017" name="PLoS Biol.">
        <title>The sea cucumber genome provides insights into morphological evolution and visceral regeneration.</title>
        <authorList>
            <person name="Zhang X."/>
            <person name="Sun L."/>
            <person name="Yuan J."/>
            <person name="Sun Y."/>
            <person name="Gao Y."/>
            <person name="Zhang L."/>
            <person name="Li S."/>
            <person name="Dai H."/>
            <person name="Hamel J.F."/>
            <person name="Liu C."/>
            <person name="Yu Y."/>
            <person name="Liu S."/>
            <person name="Lin W."/>
            <person name="Guo K."/>
            <person name="Jin S."/>
            <person name="Xu P."/>
            <person name="Storey K.B."/>
            <person name="Huan P."/>
            <person name="Zhang T."/>
            <person name="Zhou Y."/>
            <person name="Zhang J."/>
            <person name="Lin C."/>
            <person name="Li X."/>
            <person name="Xing L."/>
            <person name="Huo D."/>
            <person name="Sun M."/>
            <person name="Wang L."/>
            <person name="Mercier A."/>
            <person name="Li F."/>
            <person name="Yang H."/>
            <person name="Xiang J."/>
        </authorList>
    </citation>
    <scope>NUCLEOTIDE SEQUENCE [LARGE SCALE GENOMIC DNA]</scope>
    <source>
        <strain evidence="14">Shaxun</strain>
        <tissue evidence="14">Muscle</tissue>
    </source>
</reference>
<dbReference type="GO" id="GO:0004674">
    <property type="term" value="F:protein serine/threonine kinase activity"/>
    <property type="evidence" value="ECO:0007669"/>
    <property type="project" value="UniProtKB-KW"/>
</dbReference>